<accession>A0A0A8Z463</accession>
<name>A0A0A8Z463_ARUDO</name>
<reference evidence="1" key="2">
    <citation type="journal article" date="2015" name="Data Brief">
        <title>Shoot transcriptome of the giant reed, Arundo donax.</title>
        <authorList>
            <person name="Barrero R.A."/>
            <person name="Guerrero F.D."/>
            <person name="Moolhuijzen P."/>
            <person name="Goolsby J.A."/>
            <person name="Tidwell J."/>
            <person name="Bellgard S.E."/>
            <person name="Bellgard M.I."/>
        </authorList>
    </citation>
    <scope>NUCLEOTIDE SEQUENCE</scope>
    <source>
        <tissue evidence="1">Shoot tissue taken approximately 20 cm above the soil surface</tissue>
    </source>
</reference>
<dbReference type="EMBL" id="GBRH01263736">
    <property type="protein sequence ID" value="JAD34159.1"/>
    <property type="molecule type" value="Transcribed_RNA"/>
</dbReference>
<dbReference type="AlphaFoldDB" id="A0A0A8Z463"/>
<organism evidence="1">
    <name type="scientific">Arundo donax</name>
    <name type="common">Giant reed</name>
    <name type="synonym">Donax arundinaceus</name>
    <dbReference type="NCBI Taxonomy" id="35708"/>
    <lineage>
        <taxon>Eukaryota</taxon>
        <taxon>Viridiplantae</taxon>
        <taxon>Streptophyta</taxon>
        <taxon>Embryophyta</taxon>
        <taxon>Tracheophyta</taxon>
        <taxon>Spermatophyta</taxon>
        <taxon>Magnoliopsida</taxon>
        <taxon>Liliopsida</taxon>
        <taxon>Poales</taxon>
        <taxon>Poaceae</taxon>
        <taxon>PACMAD clade</taxon>
        <taxon>Arundinoideae</taxon>
        <taxon>Arundineae</taxon>
        <taxon>Arundo</taxon>
    </lineage>
</organism>
<proteinExistence type="predicted"/>
<sequence length="43" mass="5051">MVLPHSVKVASVDFSLWLYSLKFSRTILSFGKIQIQYSTWLLF</sequence>
<protein>
    <submittedName>
        <fullName evidence="1">Uncharacterized protein</fullName>
    </submittedName>
</protein>
<reference evidence="1" key="1">
    <citation type="submission" date="2014-09" db="EMBL/GenBank/DDBJ databases">
        <authorList>
            <person name="Magalhaes I.L.F."/>
            <person name="Oliveira U."/>
            <person name="Santos F.R."/>
            <person name="Vidigal T.H.D.A."/>
            <person name="Brescovit A.D."/>
            <person name="Santos A.J."/>
        </authorList>
    </citation>
    <scope>NUCLEOTIDE SEQUENCE</scope>
    <source>
        <tissue evidence="1">Shoot tissue taken approximately 20 cm above the soil surface</tissue>
    </source>
</reference>
<evidence type="ECO:0000313" key="1">
    <source>
        <dbReference type="EMBL" id="JAD34159.1"/>
    </source>
</evidence>